<organism evidence="1">
    <name type="scientific">marine sediment metagenome</name>
    <dbReference type="NCBI Taxonomy" id="412755"/>
    <lineage>
        <taxon>unclassified sequences</taxon>
        <taxon>metagenomes</taxon>
        <taxon>ecological metagenomes</taxon>
    </lineage>
</organism>
<evidence type="ECO:0000313" key="1">
    <source>
        <dbReference type="EMBL" id="KKM93427.1"/>
    </source>
</evidence>
<reference evidence="1" key="1">
    <citation type="journal article" date="2015" name="Nature">
        <title>Complex archaea that bridge the gap between prokaryotes and eukaryotes.</title>
        <authorList>
            <person name="Spang A."/>
            <person name="Saw J.H."/>
            <person name="Jorgensen S.L."/>
            <person name="Zaremba-Niedzwiedzka K."/>
            <person name="Martijn J."/>
            <person name="Lind A.E."/>
            <person name="van Eijk R."/>
            <person name="Schleper C."/>
            <person name="Guy L."/>
            <person name="Ettema T.J."/>
        </authorList>
    </citation>
    <scope>NUCLEOTIDE SEQUENCE</scope>
</reference>
<dbReference type="AlphaFoldDB" id="A0A0F9PJG7"/>
<gene>
    <name evidence="1" type="ORF">LCGC14_1208590</name>
</gene>
<comment type="caution">
    <text evidence="1">The sequence shown here is derived from an EMBL/GenBank/DDBJ whole genome shotgun (WGS) entry which is preliminary data.</text>
</comment>
<accession>A0A0F9PJG7</accession>
<proteinExistence type="predicted"/>
<protein>
    <submittedName>
        <fullName evidence="1">Uncharacterized protein</fullName>
    </submittedName>
</protein>
<name>A0A0F9PJG7_9ZZZZ</name>
<sequence>MTPNKSKRKGTDWERGLVKLLNKKLILGAFKKVPGSGAMGTILKEPRLFGDVKGNVYGISRGLLGEAKVGYGGSKQLTLKKEWLDKIVEEAGASFSIPFLAGRFSGCRKGACNFVVLDLDTFCYLLNLVTELAQEIDETYETK</sequence>
<dbReference type="EMBL" id="LAZR01006266">
    <property type="protein sequence ID" value="KKM93427.1"/>
    <property type="molecule type" value="Genomic_DNA"/>
</dbReference>